<dbReference type="InterPro" id="IPR002893">
    <property type="entry name" value="Znf_MYND"/>
</dbReference>
<feature type="domain" description="MYND-type" evidence="5">
    <location>
        <begin position="74"/>
        <end position="111"/>
    </location>
</feature>
<dbReference type="Gene3D" id="6.10.140.2220">
    <property type="match status" value="1"/>
</dbReference>
<dbReference type="PANTHER" id="PTHR12197:SF251">
    <property type="entry name" value="EG:BACR7C10.4 PROTEIN"/>
    <property type="match status" value="1"/>
</dbReference>
<dbReference type="GO" id="GO:0005634">
    <property type="term" value="C:nucleus"/>
    <property type="evidence" value="ECO:0007669"/>
    <property type="project" value="TreeGrafter"/>
</dbReference>
<accession>A0A7M7IZU8</accession>
<keyword evidence="2 4" id="KW-0863">Zinc-finger</keyword>
<keyword evidence="3" id="KW-0862">Zinc</keyword>
<dbReference type="PROSITE" id="PS50865">
    <property type="entry name" value="ZF_MYND_2"/>
    <property type="match status" value="1"/>
</dbReference>
<proteinExistence type="predicted"/>
<keyword evidence="7" id="KW-1185">Reference proteome</keyword>
<dbReference type="Pfam" id="PF01753">
    <property type="entry name" value="zf-MYND"/>
    <property type="match status" value="1"/>
</dbReference>
<keyword evidence="1" id="KW-0479">Metal-binding</keyword>
<evidence type="ECO:0000256" key="1">
    <source>
        <dbReference type="ARBA" id="ARBA00022723"/>
    </source>
</evidence>
<evidence type="ECO:0000256" key="3">
    <source>
        <dbReference type="ARBA" id="ARBA00022833"/>
    </source>
</evidence>
<name>A0A7M7IZU8_VARDE</name>
<dbReference type="InterPro" id="IPR050869">
    <property type="entry name" value="H3K4_H4K5_MeTrfase"/>
</dbReference>
<dbReference type="Gene3D" id="2.170.270.10">
    <property type="entry name" value="SET domain"/>
    <property type="match status" value="1"/>
</dbReference>
<dbReference type="InterPro" id="IPR046341">
    <property type="entry name" value="SET_dom_sf"/>
</dbReference>
<dbReference type="Proteomes" id="UP000594260">
    <property type="component" value="Unplaced"/>
</dbReference>
<dbReference type="InParanoid" id="A0A7M7IZU8"/>
<dbReference type="AlphaFoldDB" id="A0A7M7IZU8"/>
<sequence>MTSWIRSPFLRMITNWFGIFDRKKYRYELSQWWNRKFKEMPAAPTGISYRPGDIILDELPYAASVSSDSISYVCSLCFSSTATELCGGCQKVVYCSEECKESDYRDHYYECCILPAEEELPDEELRLVIRTITRYLAEKGNPTVGDFFGRKRTIDDLLSHVGDLNEEELTSIHLRVDELMTLIENHIDIDYDVAMELLMKCRINSYCVMDHNDPNFYSRGRALYLAASSVDHTCEDTDEYAYMFDGRRFILRSMAEFTLKDPGTLKVQYMPTTLPYERRRKLTLNNYFFLCSCSRCVTDARQPLEERQKRECDEELAAEIDTLFTEQKTMQEWYEGGTEVLKKFGDIPVTDFYHFWVLTRMQVATHEIGHLEESLLLGARGLRGADSVLSMEPIMFYMCSAMAKLGWNKKGSKDYEAFHKGYSLAKKLFTVTHGSKHEILTLLQSFKRETPPSELIADKR</sequence>
<dbReference type="Gene3D" id="1.10.220.160">
    <property type="match status" value="1"/>
</dbReference>
<dbReference type="GO" id="GO:0008270">
    <property type="term" value="F:zinc ion binding"/>
    <property type="evidence" value="ECO:0007669"/>
    <property type="project" value="UniProtKB-KW"/>
</dbReference>
<dbReference type="GeneID" id="111243088"/>
<evidence type="ECO:0000256" key="2">
    <source>
        <dbReference type="ARBA" id="ARBA00022771"/>
    </source>
</evidence>
<organism evidence="6 7">
    <name type="scientific">Varroa destructor</name>
    <name type="common">Honeybee mite</name>
    <dbReference type="NCBI Taxonomy" id="109461"/>
    <lineage>
        <taxon>Eukaryota</taxon>
        <taxon>Metazoa</taxon>
        <taxon>Ecdysozoa</taxon>
        <taxon>Arthropoda</taxon>
        <taxon>Chelicerata</taxon>
        <taxon>Arachnida</taxon>
        <taxon>Acari</taxon>
        <taxon>Parasitiformes</taxon>
        <taxon>Mesostigmata</taxon>
        <taxon>Gamasina</taxon>
        <taxon>Dermanyssoidea</taxon>
        <taxon>Varroidae</taxon>
        <taxon>Varroa</taxon>
    </lineage>
</organism>
<evidence type="ECO:0000313" key="6">
    <source>
        <dbReference type="EnsemblMetazoa" id="XP_022643887"/>
    </source>
</evidence>
<evidence type="ECO:0000313" key="7">
    <source>
        <dbReference type="Proteomes" id="UP000594260"/>
    </source>
</evidence>
<dbReference type="RefSeq" id="XP_022643887.1">
    <property type="nucleotide sequence ID" value="XM_022788152.1"/>
</dbReference>
<dbReference type="OrthoDB" id="265717at2759"/>
<dbReference type="PANTHER" id="PTHR12197">
    <property type="entry name" value="HISTONE-LYSINE N-METHYLTRANSFERASE SMYD"/>
    <property type="match status" value="1"/>
</dbReference>
<dbReference type="KEGG" id="vde:111243088"/>
<dbReference type="EnsemblMetazoa" id="XM_022788152">
    <property type="protein sequence ID" value="XP_022643887"/>
    <property type="gene ID" value="LOC111243088"/>
</dbReference>
<protein>
    <recommendedName>
        <fullName evidence="5">MYND-type domain-containing protein</fullName>
    </recommendedName>
</protein>
<evidence type="ECO:0000256" key="4">
    <source>
        <dbReference type="PROSITE-ProRule" id="PRU00134"/>
    </source>
</evidence>
<reference evidence="6" key="1">
    <citation type="submission" date="2021-01" db="UniProtKB">
        <authorList>
            <consortium name="EnsemblMetazoa"/>
        </authorList>
    </citation>
    <scope>IDENTIFICATION</scope>
</reference>
<evidence type="ECO:0000259" key="5">
    <source>
        <dbReference type="PROSITE" id="PS50865"/>
    </source>
</evidence>
<dbReference type="SUPFAM" id="SSF144232">
    <property type="entry name" value="HIT/MYND zinc finger-like"/>
    <property type="match status" value="1"/>
</dbReference>